<organism evidence="1 2">
    <name type="scientific">Mizuhopecten yessoensis</name>
    <name type="common">Japanese scallop</name>
    <name type="synonym">Patinopecten yessoensis</name>
    <dbReference type="NCBI Taxonomy" id="6573"/>
    <lineage>
        <taxon>Eukaryota</taxon>
        <taxon>Metazoa</taxon>
        <taxon>Spiralia</taxon>
        <taxon>Lophotrochozoa</taxon>
        <taxon>Mollusca</taxon>
        <taxon>Bivalvia</taxon>
        <taxon>Autobranchia</taxon>
        <taxon>Pteriomorphia</taxon>
        <taxon>Pectinida</taxon>
        <taxon>Pectinoidea</taxon>
        <taxon>Pectinidae</taxon>
        <taxon>Mizuhopecten</taxon>
    </lineage>
</organism>
<proteinExistence type="predicted"/>
<dbReference type="AlphaFoldDB" id="A0A210QQ37"/>
<gene>
    <name evidence="1" type="ORF">KP79_PYT00810</name>
</gene>
<evidence type="ECO:0000313" key="2">
    <source>
        <dbReference type="Proteomes" id="UP000242188"/>
    </source>
</evidence>
<protein>
    <submittedName>
        <fullName evidence="1">Uncharacterized protein</fullName>
    </submittedName>
</protein>
<dbReference type="EMBL" id="NEDP02002430">
    <property type="protein sequence ID" value="OWF50808.1"/>
    <property type="molecule type" value="Genomic_DNA"/>
</dbReference>
<evidence type="ECO:0000313" key="1">
    <source>
        <dbReference type="EMBL" id="OWF50808.1"/>
    </source>
</evidence>
<accession>A0A210QQ37</accession>
<comment type="caution">
    <text evidence="1">The sequence shown here is derived from an EMBL/GenBank/DDBJ whole genome shotgun (WGS) entry which is preliminary data.</text>
</comment>
<keyword evidence="2" id="KW-1185">Reference proteome</keyword>
<name>A0A210QQ37_MIZYE</name>
<sequence length="104" mass="12105">MYVTKDSLRSPCKCRRLPLCPHYNHVRPWCAPTYLLWRCRKPYCTATTTLLRFYCAHVRTQSSCCAYFVHALSARRLMGVLSNRIASNGDATVLLRRCWIPYCA</sequence>
<reference evidence="1 2" key="1">
    <citation type="journal article" date="2017" name="Nat. Ecol. Evol.">
        <title>Scallop genome provides insights into evolution of bilaterian karyotype and development.</title>
        <authorList>
            <person name="Wang S."/>
            <person name="Zhang J."/>
            <person name="Jiao W."/>
            <person name="Li J."/>
            <person name="Xun X."/>
            <person name="Sun Y."/>
            <person name="Guo X."/>
            <person name="Huan P."/>
            <person name="Dong B."/>
            <person name="Zhang L."/>
            <person name="Hu X."/>
            <person name="Sun X."/>
            <person name="Wang J."/>
            <person name="Zhao C."/>
            <person name="Wang Y."/>
            <person name="Wang D."/>
            <person name="Huang X."/>
            <person name="Wang R."/>
            <person name="Lv J."/>
            <person name="Li Y."/>
            <person name="Zhang Z."/>
            <person name="Liu B."/>
            <person name="Lu W."/>
            <person name="Hui Y."/>
            <person name="Liang J."/>
            <person name="Zhou Z."/>
            <person name="Hou R."/>
            <person name="Li X."/>
            <person name="Liu Y."/>
            <person name="Li H."/>
            <person name="Ning X."/>
            <person name="Lin Y."/>
            <person name="Zhao L."/>
            <person name="Xing Q."/>
            <person name="Dou J."/>
            <person name="Li Y."/>
            <person name="Mao J."/>
            <person name="Guo H."/>
            <person name="Dou H."/>
            <person name="Li T."/>
            <person name="Mu C."/>
            <person name="Jiang W."/>
            <person name="Fu Q."/>
            <person name="Fu X."/>
            <person name="Miao Y."/>
            <person name="Liu J."/>
            <person name="Yu Q."/>
            <person name="Li R."/>
            <person name="Liao H."/>
            <person name="Li X."/>
            <person name="Kong Y."/>
            <person name="Jiang Z."/>
            <person name="Chourrout D."/>
            <person name="Li R."/>
            <person name="Bao Z."/>
        </authorList>
    </citation>
    <scope>NUCLEOTIDE SEQUENCE [LARGE SCALE GENOMIC DNA]</scope>
    <source>
        <strain evidence="1 2">PY_sf001</strain>
    </source>
</reference>
<dbReference type="Proteomes" id="UP000242188">
    <property type="component" value="Unassembled WGS sequence"/>
</dbReference>